<dbReference type="EMBL" id="CP155618">
    <property type="protein sequence ID" value="XBL14765.1"/>
    <property type="molecule type" value="Genomic_DNA"/>
</dbReference>
<accession>A0AAU7EHF2</accession>
<dbReference type="Proteomes" id="UP001224325">
    <property type="component" value="Chromosome"/>
</dbReference>
<dbReference type="SUPFAM" id="SSF158446">
    <property type="entry name" value="IVS-encoded protein-like"/>
    <property type="match status" value="1"/>
</dbReference>
<name>A0AAU7EHF2_9FLAO</name>
<dbReference type="InterPro" id="IPR012657">
    <property type="entry name" value="23S_rRNA-intervening_sequence"/>
</dbReference>
<protein>
    <submittedName>
        <fullName evidence="1">Four helix bundle protein</fullName>
    </submittedName>
</protein>
<proteinExistence type="predicted"/>
<dbReference type="InterPro" id="IPR036583">
    <property type="entry name" value="23S_rRNA_IVS_sf"/>
</dbReference>
<dbReference type="CDD" id="cd16377">
    <property type="entry name" value="23S_rRNA_IVP_like"/>
    <property type="match status" value="1"/>
</dbReference>
<dbReference type="PANTHER" id="PTHR38471:SF2">
    <property type="entry name" value="FOUR HELIX BUNDLE PROTEIN"/>
    <property type="match status" value="1"/>
</dbReference>
<dbReference type="PANTHER" id="PTHR38471">
    <property type="entry name" value="FOUR HELIX BUNDLE PROTEIN"/>
    <property type="match status" value="1"/>
</dbReference>
<evidence type="ECO:0000313" key="1">
    <source>
        <dbReference type="EMBL" id="XBL14765.1"/>
    </source>
</evidence>
<sequence>MENNNTFRKLLIWQKSMTLVTEIYKEVKTFPSDELYALTSQIKRSATSIPSNIAEGYGREGLKDYLRFLNIALSSLFELQTQMEIAYNLKYLKEENFNALYENSREIERMLTSFIKKIKA</sequence>
<dbReference type="RefSeq" id="WP_308991239.1">
    <property type="nucleotide sequence ID" value="NZ_CP155618.1"/>
</dbReference>
<gene>
    <name evidence="1" type="ORF">QLS71_001825</name>
</gene>
<dbReference type="NCBIfam" id="TIGR02436">
    <property type="entry name" value="four helix bundle protein"/>
    <property type="match status" value="1"/>
</dbReference>
<organism evidence="1 2">
    <name type="scientific">Mariniflexile litorale</name>
    <dbReference type="NCBI Taxonomy" id="3045158"/>
    <lineage>
        <taxon>Bacteria</taxon>
        <taxon>Pseudomonadati</taxon>
        <taxon>Bacteroidota</taxon>
        <taxon>Flavobacteriia</taxon>
        <taxon>Flavobacteriales</taxon>
        <taxon>Flavobacteriaceae</taxon>
        <taxon>Mariniflexile</taxon>
    </lineage>
</organism>
<dbReference type="AlphaFoldDB" id="A0AAU7EHF2"/>
<dbReference type="KEGG" id="mlil:QLS71_001825"/>
<reference evidence="1" key="1">
    <citation type="submission" date="2024-04" db="EMBL/GenBank/DDBJ databases">
        <title>Mariniflexile litorale, isolated from the shallow sediments of the Sea of Japan.</title>
        <authorList>
            <person name="Romanenko L."/>
            <person name="Isaeva M."/>
        </authorList>
    </citation>
    <scope>NUCLEOTIDE SEQUENCE [LARGE SCALE GENOMIC DNA]</scope>
    <source>
        <strain evidence="1">KMM 9835</strain>
    </source>
</reference>
<dbReference type="Pfam" id="PF05635">
    <property type="entry name" value="23S_rRNA_IVP"/>
    <property type="match status" value="1"/>
</dbReference>
<dbReference type="NCBIfam" id="NF008911">
    <property type="entry name" value="PRK12275.1-2"/>
    <property type="match status" value="1"/>
</dbReference>
<dbReference type="Gene3D" id="1.20.1440.60">
    <property type="entry name" value="23S rRNA-intervening sequence"/>
    <property type="match status" value="1"/>
</dbReference>
<keyword evidence="2" id="KW-1185">Reference proteome</keyword>
<evidence type="ECO:0000313" key="2">
    <source>
        <dbReference type="Proteomes" id="UP001224325"/>
    </source>
</evidence>